<reference evidence="2" key="1">
    <citation type="submission" date="2016-11" db="EMBL/GenBank/DDBJ databases">
        <title>The genome of Nicotiana attenuata.</title>
        <authorList>
            <person name="Xu S."/>
            <person name="Brockmoeller T."/>
            <person name="Gaquerel E."/>
            <person name="Navarro A."/>
            <person name="Kuhl H."/>
            <person name="Gase K."/>
            <person name="Ling Z."/>
            <person name="Zhou W."/>
            <person name="Kreitzer C."/>
            <person name="Stanke M."/>
            <person name="Tang H."/>
            <person name="Lyons E."/>
            <person name="Pandey P."/>
            <person name="Pandey S.P."/>
            <person name="Timmermann B."/>
            <person name="Baldwin I.T."/>
        </authorList>
    </citation>
    <scope>NUCLEOTIDE SEQUENCE [LARGE SCALE GENOMIC DNA]</scope>
    <source>
        <strain evidence="2">UT</strain>
    </source>
</reference>
<keyword evidence="1" id="KW-0812">Transmembrane</keyword>
<dbReference type="EMBL" id="MJEQ01000143">
    <property type="protein sequence ID" value="OIT39062.1"/>
    <property type="molecule type" value="Genomic_DNA"/>
</dbReference>
<keyword evidence="3" id="KW-1185">Reference proteome</keyword>
<feature type="non-terminal residue" evidence="2">
    <location>
        <position position="1"/>
    </location>
</feature>
<protein>
    <recommendedName>
        <fullName evidence="4">S-acyltransferase</fullName>
    </recommendedName>
</protein>
<dbReference type="AlphaFoldDB" id="A0A314LBV3"/>
<feature type="transmembrane region" description="Helical" evidence="1">
    <location>
        <begin position="61"/>
        <end position="81"/>
    </location>
</feature>
<proteinExistence type="predicted"/>
<keyword evidence="1" id="KW-1133">Transmembrane helix</keyword>
<gene>
    <name evidence="2" type="primary">PAT09</name>
    <name evidence="2" type="ORF">A4A49_54096</name>
</gene>
<accession>A0A314LBV3</accession>
<organism evidence="2 3">
    <name type="scientific">Nicotiana attenuata</name>
    <name type="common">Coyote tobacco</name>
    <dbReference type="NCBI Taxonomy" id="49451"/>
    <lineage>
        <taxon>Eukaryota</taxon>
        <taxon>Viridiplantae</taxon>
        <taxon>Streptophyta</taxon>
        <taxon>Embryophyta</taxon>
        <taxon>Tracheophyta</taxon>
        <taxon>Spermatophyta</taxon>
        <taxon>Magnoliopsida</taxon>
        <taxon>eudicotyledons</taxon>
        <taxon>Gunneridae</taxon>
        <taxon>Pentapetalae</taxon>
        <taxon>asterids</taxon>
        <taxon>lamiids</taxon>
        <taxon>Solanales</taxon>
        <taxon>Solanaceae</taxon>
        <taxon>Nicotianoideae</taxon>
        <taxon>Nicotianeae</taxon>
        <taxon>Nicotiana</taxon>
    </lineage>
</organism>
<name>A0A314LBV3_NICAT</name>
<comment type="caution">
    <text evidence="2">The sequence shown here is derived from an EMBL/GenBank/DDBJ whole genome shotgun (WGS) entry which is preliminary data.</text>
</comment>
<sequence>LYLKLFMDDSGTIWKAIKESPALVALMAYCFVALWFVGGLTGFHLYLIVTNDLCGPHMRTFVIGEITGTMCITGDALAIFLKYCSRIEPPKINFRGYVQEEASKPPKSNVQETEIDIPDGVRKLRWKTILILEKIL</sequence>
<dbReference type="Proteomes" id="UP000187609">
    <property type="component" value="Unassembled WGS sequence"/>
</dbReference>
<evidence type="ECO:0000256" key="1">
    <source>
        <dbReference type="SAM" id="Phobius"/>
    </source>
</evidence>
<evidence type="ECO:0000313" key="3">
    <source>
        <dbReference type="Proteomes" id="UP000187609"/>
    </source>
</evidence>
<feature type="transmembrane region" description="Helical" evidence="1">
    <location>
        <begin position="21"/>
        <end position="49"/>
    </location>
</feature>
<evidence type="ECO:0008006" key="4">
    <source>
        <dbReference type="Google" id="ProtNLM"/>
    </source>
</evidence>
<dbReference type="STRING" id="49451.A0A314LBV3"/>
<evidence type="ECO:0000313" key="2">
    <source>
        <dbReference type="EMBL" id="OIT39062.1"/>
    </source>
</evidence>
<keyword evidence="1" id="KW-0472">Membrane</keyword>